<dbReference type="InterPro" id="IPR035895">
    <property type="entry name" value="HPr-like_sf"/>
</dbReference>
<evidence type="ECO:0000256" key="3">
    <source>
        <dbReference type="ARBA" id="ARBA00022490"/>
    </source>
</evidence>
<evidence type="ECO:0000256" key="1">
    <source>
        <dbReference type="ARBA" id="ARBA00004496"/>
    </source>
</evidence>
<dbReference type="PROSITE" id="PS51350">
    <property type="entry name" value="PTS_HPR_DOM"/>
    <property type="match status" value="1"/>
</dbReference>
<keyword evidence="3" id="KW-0963">Cytoplasm</keyword>
<dbReference type="PANTHER" id="PTHR33705:SF2">
    <property type="entry name" value="PHOSPHOCARRIER PROTEIN NPR"/>
    <property type="match status" value="1"/>
</dbReference>
<protein>
    <submittedName>
        <fullName evidence="6">HPr kinase</fullName>
    </submittedName>
</protein>
<dbReference type="SUPFAM" id="SSF55594">
    <property type="entry name" value="HPr-like"/>
    <property type="match status" value="1"/>
</dbReference>
<organism evidence="6 7">
    <name type="scientific">Algimonas ampicilliniresistens</name>
    <dbReference type="NCBI Taxonomy" id="1298735"/>
    <lineage>
        <taxon>Bacteria</taxon>
        <taxon>Pseudomonadati</taxon>
        <taxon>Pseudomonadota</taxon>
        <taxon>Alphaproteobacteria</taxon>
        <taxon>Maricaulales</taxon>
        <taxon>Robiginitomaculaceae</taxon>
        <taxon>Algimonas</taxon>
    </lineage>
</organism>
<comment type="caution">
    <text evidence="6">The sequence shown here is derived from an EMBL/GenBank/DDBJ whole genome shotgun (WGS) entry which is preliminary data.</text>
</comment>
<comment type="subcellular location">
    <subcellularLocation>
        <location evidence="1">Cytoplasm</location>
    </subcellularLocation>
</comment>
<dbReference type="PRINTS" id="PR00107">
    <property type="entry name" value="PHOSPHOCPHPR"/>
</dbReference>
<feature type="domain" description="HPr" evidence="5">
    <location>
        <begin position="14"/>
        <end position="107"/>
    </location>
</feature>
<reference evidence="6" key="2">
    <citation type="submission" date="2023-01" db="EMBL/GenBank/DDBJ databases">
        <title>Draft genome sequence of Algimonas ampicilliniresistens strain NBRC 108219.</title>
        <authorList>
            <person name="Sun Q."/>
            <person name="Mori K."/>
        </authorList>
    </citation>
    <scope>NUCLEOTIDE SEQUENCE</scope>
    <source>
        <strain evidence="6">NBRC 108219</strain>
    </source>
</reference>
<keyword evidence="6" id="KW-0418">Kinase</keyword>
<dbReference type="EMBL" id="BSNK01000001">
    <property type="protein sequence ID" value="GLQ23011.1"/>
    <property type="molecule type" value="Genomic_DNA"/>
</dbReference>
<dbReference type="Proteomes" id="UP001161391">
    <property type="component" value="Unassembled WGS sequence"/>
</dbReference>
<keyword evidence="6" id="KW-0808">Transferase</keyword>
<gene>
    <name evidence="6" type="primary">ptsH</name>
    <name evidence="6" type="ORF">GCM10007853_08850</name>
</gene>
<evidence type="ECO:0000259" key="5">
    <source>
        <dbReference type="PROSITE" id="PS51350"/>
    </source>
</evidence>
<reference evidence="6" key="1">
    <citation type="journal article" date="2014" name="Int. J. Syst. Evol. Microbiol.">
        <title>Complete genome of a new Firmicutes species belonging to the dominant human colonic microbiota ('Ruminococcus bicirculans') reveals two chromosomes and a selective capacity to utilize plant glucans.</title>
        <authorList>
            <consortium name="NISC Comparative Sequencing Program"/>
            <person name="Wegmann U."/>
            <person name="Louis P."/>
            <person name="Goesmann A."/>
            <person name="Henrissat B."/>
            <person name="Duncan S.H."/>
            <person name="Flint H.J."/>
        </authorList>
    </citation>
    <scope>NUCLEOTIDE SEQUENCE</scope>
    <source>
        <strain evidence="6">NBRC 108219</strain>
    </source>
</reference>
<dbReference type="Pfam" id="PF00381">
    <property type="entry name" value="PTS-HPr"/>
    <property type="match status" value="1"/>
</dbReference>
<dbReference type="PROSITE" id="PS00369">
    <property type="entry name" value="PTS_HPR_HIS"/>
    <property type="match status" value="1"/>
</dbReference>
<dbReference type="InterPro" id="IPR050399">
    <property type="entry name" value="HPr"/>
</dbReference>
<accession>A0ABQ5V631</accession>
<dbReference type="InterPro" id="IPR000032">
    <property type="entry name" value="HPr-like"/>
</dbReference>
<evidence type="ECO:0000256" key="4">
    <source>
        <dbReference type="ARBA" id="ARBA00022683"/>
    </source>
</evidence>
<dbReference type="PANTHER" id="PTHR33705">
    <property type="entry name" value="PHOSPHOCARRIER PROTEIN HPR"/>
    <property type="match status" value="1"/>
</dbReference>
<dbReference type="InterPro" id="IPR001020">
    <property type="entry name" value="PTS_HPr_His_P_site"/>
</dbReference>
<dbReference type="Gene3D" id="3.30.1340.10">
    <property type="entry name" value="HPr-like"/>
    <property type="match status" value="1"/>
</dbReference>
<keyword evidence="4" id="KW-0598">Phosphotransferase system</keyword>
<evidence type="ECO:0000313" key="6">
    <source>
        <dbReference type="EMBL" id="GLQ23011.1"/>
    </source>
</evidence>
<dbReference type="NCBIfam" id="TIGR01003">
    <property type="entry name" value="PTS_HPr_family"/>
    <property type="match status" value="1"/>
</dbReference>
<sequence length="108" mass="11508">MMNLNCGIPDADGMPSAQTTLKLRNKRGLHARASNKFMETVGQFDARVWVRSHNDVCADTVEADSVMELLLLGAACGEQITVTAQGVQASKVIDALTALVGSRFGEGE</sequence>
<name>A0ABQ5V631_9PROT</name>
<evidence type="ECO:0000256" key="2">
    <source>
        <dbReference type="ARBA" id="ARBA00010736"/>
    </source>
</evidence>
<dbReference type="RefSeq" id="WP_284387986.1">
    <property type="nucleotide sequence ID" value="NZ_BSNK01000001.1"/>
</dbReference>
<keyword evidence="7" id="KW-1185">Reference proteome</keyword>
<evidence type="ECO:0000313" key="7">
    <source>
        <dbReference type="Proteomes" id="UP001161391"/>
    </source>
</evidence>
<comment type="similarity">
    <text evidence="2">Belongs to the HPr family.</text>
</comment>
<dbReference type="GO" id="GO:0016301">
    <property type="term" value="F:kinase activity"/>
    <property type="evidence" value="ECO:0007669"/>
    <property type="project" value="UniProtKB-KW"/>
</dbReference>
<proteinExistence type="inferred from homology"/>